<accession>A0AAE3FW87</accession>
<feature type="region of interest" description="Disordered" evidence="6">
    <location>
        <begin position="330"/>
        <end position="373"/>
    </location>
</feature>
<reference evidence="8" key="2">
    <citation type="submission" date="2022-02" db="EMBL/GenBank/DDBJ databases">
        <authorList>
            <person name="Elcheninov A.G."/>
            <person name="Sorokin D.Y."/>
            <person name="Kublanov I.V."/>
        </authorList>
    </citation>
    <scope>NUCLEOTIDE SEQUENCE</scope>
    <source>
        <strain evidence="8">AArc-St2</strain>
    </source>
</reference>
<evidence type="ECO:0000256" key="5">
    <source>
        <dbReference type="ARBA" id="ARBA00023136"/>
    </source>
</evidence>
<dbReference type="Proteomes" id="UP001203207">
    <property type="component" value="Unassembled WGS sequence"/>
</dbReference>
<evidence type="ECO:0000256" key="3">
    <source>
        <dbReference type="ARBA" id="ARBA00022692"/>
    </source>
</evidence>
<evidence type="ECO:0000256" key="6">
    <source>
        <dbReference type="SAM" id="MobiDB-lite"/>
    </source>
</evidence>
<evidence type="ECO:0000256" key="2">
    <source>
        <dbReference type="ARBA" id="ARBA00009773"/>
    </source>
</evidence>
<dbReference type="AlphaFoldDB" id="A0AAE3FW87"/>
<feature type="transmembrane region" description="Helical" evidence="7">
    <location>
        <begin position="185"/>
        <end position="209"/>
    </location>
</feature>
<feature type="transmembrane region" description="Helical" evidence="7">
    <location>
        <begin position="102"/>
        <end position="122"/>
    </location>
</feature>
<evidence type="ECO:0000256" key="4">
    <source>
        <dbReference type="ARBA" id="ARBA00022989"/>
    </source>
</evidence>
<evidence type="ECO:0000313" key="9">
    <source>
        <dbReference type="Proteomes" id="UP001203207"/>
    </source>
</evidence>
<feature type="compositionally biased region" description="Acidic residues" evidence="6">
    <location>
        <begin position="352"/>
        <end position="373"/>
    </location>
</feature>
<evidence type="ECO:0000313" key="8">
    <source>
        <dbReference type="EMBL" id="MCL9816050.1"/>
    </source>
</evidence>
<dbReference type="EMBL" id="JAKRVX010000001">
    <property type="protein sequence ID" value="MCL9816050.1"/>
    <property type="molecule type" value="Genomic_DNA"/>
</dbReference>
<proteinExistence type="inferred from homology"/>
<feature type="transmembrane region" description="Helical" evidence="7">
    <location>
        <begin position="12"/>
        <end position="39"/>
    </location>
</feature>
<protein>
    <submittedName>
        <fullName evidence="8">AI-2E family transporter</fullName>
    </submittedName>
</protein>
<dbReference type="GO" id="GO:0016020">
    <property type="term" value="C:membrane"/>
    <property type="evidence" value="ECO:0007669"/>
    <property type="project" value="UniProtKB-SubCell"/>
</dbReference>
<dbReference type="PANTHER" id="PTHR21716:SF4">
    <property type="entry name" value="TRANSMEMBRANE PROTEIN 245"/>
    <property type="match status" value="1"/>
</dbReference>
<comment type="similarity">
    <text evidence="2">Belongs to the autoinducer-2 exporter (AI-2E) (TC 2.A.86) family.</text>
</comment>
<keyword evidence="9" id="KW-1185">Reference proteome</keyword>
<feature type="transmembrane region" description="Helical" evidence="7">
    <location>
        <begin position="129"/>
        <end position="151"/>
    </location>
</feature>
<reference evidence="8" key="1">
    <citation type="journal article" date="2022" name="Syst. Appl. Microbiol.">
        <title>Natronocalculus amylovorans gen. nov., sp. nov., and Natranaeroarchaeum aerophilus sp. nov., dominant culturable amylolytic natronoarchaea from hypersaline soda lakes in southwestern Siberia.</title>
        <authorList>
            <person name="Sorokin D.Y."/>
            <person name="Elcheninov A.G."/>
            <person name="Khizhniak T.V."/>
            <person name="Koenen M."/>
            <person name="Bale N.J."/>
            <person name="Damste J.S.S."/>
            <person name="Kublanov I.V."/>
        </authorList>
    </citation>
    <scope>NUCLEOTIDE SEQUENCE</scope>
    <source>
        <strain evidence="8">AArc-St2</strain>
    </source>
</reference>
<keyword evidence="3 7" id="KW-0812">Transmembrane</keyword>
<organism evidence="8 9">
    <name type="scientific">Natronocalculus amylovorans</name>
    <dbReference type="NCBI Taxonomy" id="2917812"/>
    <lineage>
        <taxon>Archaea</taxon>
        <taxon>Methanobacteriati</taxon>
        <taxon>Methanobacteriota</taxon>
        <taxon>Stenosarchaea group</taxon>
        <taxon>Halobacteria</taxon>
        <taxon>Halobacteriales</taxon>
        <taxon>Haloferacaceae</taxon>
        <taxon>Natronocalculus</taxon>
    </lineage>
</organism>
<dbReference type="RefSeq" id="WP_250582982.1">
    <property type="nucleotide sequence ID" value="NZ_JAKRVX010000001.1"/>
</dbReference>
<comment type="caution">
    <text evidence="8">The sequence shown here is derived from an EMBL/GenBank/DDBJ whole genome shotgun (WGS) entry which is preliminary data.</text>
</comment>
<name>A0AAE3FW87_9EURY</name>
<feature type="transmembrane region" description="Helical" evidence="7">
    <location>
        <begin position="286"/>
        <end position="314"/>
    </location>
</feature>
<dbReference type="InterPro" id="IPR002549">
    <property type="entry name" value="AI-2E-like"/>
</dbReference>
<evidence type="ECO:0000256" key="7">
    <source>
        <dbReference type="SAM" id="Phobius"/>
    </source>
</evidence>
<dbReference type="PANTHER" id="PTHR21716">
    <property type="entry name" value="TRANSMEMBRANE PROTEIN"/>
    <property type="match status" value="1"/>
</dbReference>
<dbReference type="Pfam" id="PF01594">
    <property type="entry name" value="AI-2E_transport"/>
    <property type="match status" value="1"/>
</dbReference>
<evidence type="ECO:0000256" key="1">
    <source>
        <dbReference type="ARBA" id="ARBA00004141"/>
    </source>
</evidence>
<comment type="subcellular location">
    <subcellularLocation>
        <location evidence="1">Membrane</location>
        <topology evidence="1">Multi-pass membrane protein</topology>
    </subcellularLocation>
</comment>
<keyword evidence="5 7" id="KW-0472">Membrane</keyword>
<feature type="transmembrane region" description="Helical" evidence="7">
    <location>
        <begin position="59"/>
        <end position="82"/>
    </location>
</feature>
<gene>
    <name evidence="8" type="ORF">AArcSt2_03750</name>
</gene>
<feature type="transmembrane region" description="Helical" evidence="7">
    <location>
        <begin position="249"/>
        <end position="266"/>
    </location>
</feature>
<feature type="transmembrane region" description="Helical" evidence="7">
    <location>
        <begin position="215"/>
        <end position="242"/>
    </location>
</feature>
<keyword evidence="4 7" id="KW-1133">Transmembrane helix</keyword>
<sequence>MVTRGQVIGGVLLAMAVLSTVVLWDVLPTVLFAITVAYVLTPLRRQFRKRGYSKRVSSVATTIVAVIGLLIALTPIVLLLVVRFNDVIAVLETLPDELTVEFAGFAYTLVLADLFDIAIGWLSSVGATVAAEIPVLLIKLALFILLVFGLLQNERNIQQAILGIVPPAYRDVAEALAERARETLFAIYVLQAATAVGTFIIALPIFLAFGYQSPVALATIAGILQFIPIVGPTVLIGILAIAHVVAGEFLSAIAIVVIGGAFISWLPDLAIRPRLAAYTADLDGSLYFIGFVGGLLTVGAIGVIVGPLVVALLAEAAKIAKQEYNPAVESIAGVSDSEDSEDDLGDRRGEEGLDEASDDKDDRQSDEDPVNKP</sequence>